<dbReference type="EMBL" id="MU394337">
    <property type="protein sequence ID" value="KAI6084466.1"/>
    <property type="molecule type" value="Genomic_DNA"/>
</dbReference>
<name>A0ACC0CVD8_9PEZI</name>
<proteinExistence type="predicted"/>
<keyword evidence="2" id="KW-1185">Reference proteome</keyword>
<reference evidence="1 2" key="1">
    <citation type="journal article" date="2022" name="New Phytol.">
        <title>Ecological generalism drives hyperdiversity of secondary metabolite gene clusters in xylarialean endophytes.</title>
        <authorList>
            <person name="Franco M.E.E."/>
            <person name="Wisecaver J.H."/>
            <person name="Arnold A.E."/>
            <person name="Ju Y.M."/>
            <person name="Slot J.C."/>
            <person name="Ahrendt S."/>
            <person name="Moore L.P."/>
            <person name="Eastman K.E."/>
            <person name="Scott K."/>
            <person name="Konkel Z."/>
            <person name="Mondo S.J."/>
            <person name="Kuo A."/>
            <person name="Hayes R.D."/>
            <person name="Haridas S."/>
            <person name="Andreopoulos B."/>
            <person name="Riley R."/>
            <person name="LaButti K."/>
            <person name="Pangilinan J."/>
            <person name="Lipzen A."/>
            <person name="Amirebrahimi M."/>
            <person name="Yan J."/>
            <person name="Adam C."/>
            <person name="Keymanesh K."/>
            <person name="Ng V."/>
            <person name="Louie K."/>
            <person name="Northen T."/>
            <person name="Drula E."/>
            <person name="Henrissat B."/>
            <person name="Hsieh H.M."/>
            <person name="Youens-Clark K."/>
            <person name="Lutzoni F."/>
            <person name="Miadlikowska J."/>
            <person name="Eastwood D.C."/>
            <person name="Hamelin R.C."/>
            <person name="Grigoriev I.V."/>
            <person name="U'Ren J.M."/>
        </authorList>
    </citation>
    <scope>NUCLEOTIDE SEQUENCE [LARGE SCALE GENOMIC DNA]</scope>
    <source>
        <strain evidence="1 2">ER1909</strain>
    </source>
</reference>
<organism evidence="1 2">
    <name type="scientific">Hypoxylon rubiginosum</name>
    <dbReference type="NCBI Taxonomy" id="110542"/>
    <lineage>
        <taxon>Eukaryota</taxon>
        <taxon>Fungi</taxon>
        <taxon>Dikarya</taxon>
        <taxon>Ascomycota</taxon>
        <taxon>Pezizomycotina</taxon>
        <taxon>Sordariomycetes</taxon>
        <taxon>Xylariomycetidae</taxon>
        <taxon>Xylariales</taxon>
        <taxon>Hypoxylaceae</taxon>
        <taxon>Hypoxylon</taxon>
    </lineage>
</organism>
<accession>A0ACC0CVD8</accession>
<dbReference type="Proteomes" id="UP001497680">
    <property type="component" value="Unassembled WGS sequence"/>
</dbReference>
<evidence type="ECO:0000313" key="1">
    <source>
        <dbReference type="EMBL" id="KAI6084466.1"/>
    </source>
</evidence>
<comment type="caution">
    <text evidence="1">The sequence shown here is derived from an EMBL/GenBank/DDBJ whole genome shotgun (WGS) entry which is preliminary data.</text>
</comment>
<evidence type="ECO:0000313" key="2">
    <source>
        <dbReference type="Proteomes" id="UP001497680"/>
    </source>
</evidence>
<sequence length="384" mass="42606">MAPVIWPAYMRYVKPGFVFLPFVVIFSCGIAASIAGFSLAGFKTDISYWVLTGLALVFSLLSWASFQFLTWRREPTTLRRMCPIFALGLGLDFAISLPFTVRSEESPYIRLFRSLPLLICIFLVIYIATAWLCLVRHASSSSLSIYQPLATIPNHGVGHDFDVLTNTSAGRCADLFKVQHQTIREDRAEGIQPTPITGGLASASNRTRLERAENYDPTTDMPKEAYFHPALVFEIKDSNYKLRWLVTASSFTMIYSAIHLALQISHYYGNRDSSETCSGVCGFLLAYPTLGILISPVPFILIRERVDLQRHILGPVTIWRLLWAAYTAMMMISVAGLIISAPKTSGSYEVLWCISALGIVGVAILMVVIILAGALNIISKAYHS</sequence>
<gene>
    <name evidence="1" type="ORF">F4821DRAFT_170862</name>
</gene>
<protein>
    <submittedName>
        <fullName evidence="1">Uncharacterized protein</fullName>
    </submittedName>
</protein>